<dbReference type="STRING" id="362948.LSL_1496"/>
<dbReference type="AlphaFoldDB" id="Q1WS29"/>
<dbReference type="RefSeq" id="WP_011476374.1">
    <property type="nucleotide sequence ID" value="NC_007929.1"/>
</dbReference>
<dbReference type="HOGENOM" id="CLU_1545696_0_0_9"/>
<dbReference type="PATRIC" id="fig|362948.14.peg.1579"/>
<dbReference type="KEGG" id="lsl:LSL_1496"/>
<protein>
    <submittedName>
        <fullName evidence="2">Uncharacterized protein</fullName>
    </submittedName>
</protein>
<keyword evidence="3" id="KW-1185">Reference proteome</keyword>
<accession>Q1WS29</accession>
<name>Q1WS29_LIGS1</name>
<dbReference type="Proteomes" id="UP000006559">
    <property type="component" value="Chromosome"/>
</dbReference>
<feature type="compositionally biased region" description="Polar residues" evidence="1">
    <location>
        <begin position="1"/>
        <end position="12"/>
    </location>
</feature>
<dbReference type="OrthoDB" id="9972802at2"/>
<sequence>MRDNKNNTQTSENKSEVTIKKNSSSSKKKSSTSKKESSSKKNSTSGKSSSSSSRIKTEEVYNEKRDQSNVDVTNLTVSQCLLWALSERYSDQNADEQSWDMLKESIDSAEVVPATKSDDDYVHIYFNYGSEECNYYIDGNYDLCTEEDDEVVSRYPTEFENEKANNYIMTRYE</sequence>
<evidence type="ECO:0000256" key="1">
    <source>
        <dbReference type="SAM" id="MobiDB-lite"/>
    </source>
</evidence>
<feature type="compositionally biased region" description="Low complexity" evidence="1">
    <location>
        <begin position="40"/>
        <end position="53"/>
    </location>
</feature>
<evidence type="ECO:0000313" key="3">
    <source>
        <dbReference type="Proteomes" id="UP000006559"/>
    </source>
</evidence>
<dbReference type="EMBL" id="CP000233">
    <property type="protein sequence ID" value="ABE00300.1"/>
    <property type="molecule type" value="Genomic_DNA"/>
</dbReference>
<organism evidence="2 3">
    <name type="scientific">Ligilactobacillus salivarius (strain UCC118)</name>
    <name type="common">Lactobacillus salivarius</name>
    <dbReference type="NCBI Taxonomy" id="362948"/>
    <lineage>
        <taxon>Bacteria</taxon>
        <taxon>Bacillati</taxon>
        <taxon>Bacillota</taxon>
        <taxon>Bacilli</taxon>
        <taxon>Lactobacillales</taxon>
        <taxon>Lactobacillaceae</taxon>
        <taxon>Ligilactobacillus</taxon>
    </lineage>
</organism>
<feature type="region of interest" description="Disordered" evidence="1">
    <location>
        <begin position="1"/>
        <end position="69"/>
    </location>
</feature>
<proteinExistence type="predicted"/>
<evidence type="ECO:0000313" key="2">
    <source>
        <dbReference type="EMBL" id="ABE00300.1"/>
    </source>
</evidence>
<gene>
    <name evidence="2" type="ordered locus">LSL_1496</name>
</gene>
<reference evidence="2 3" key="1">
    <citation type="journal article" date="2006" name="Proc. Natl. Acad. Sci. U.S.A.">
        <title>Multireplicon genome architecture of Lactobacillus salivarius.</title>
        <authorList>
            <person name="Claesson M.J."/>
            <person name="Li Y."/>
            <person name="Leahy S."/>
            <person name="Canchaya C."/>
            <person name="van Pijkeren J.P."/>
            <person name="Cerdeno-Tarraga A.M."/>
            <person name="Parkhill J."/>
            <person name="Flynn S."/>
            <person name="O'Sullivan G.C."/>
            <person name="Collins J.K."/>
            <person name="Higgins D."/>
            <person name="Shanahan F."/>
            <person name="Fitzgerald G.F."/>
            <person name="van Sinderen D."/>
            <person name="O'Toole P.W."/>
        </authorList>
    </citation>
    <scope>NUCLEOTIDE SEQUENCE [LARGE SCALE GENOMIC DNA]</scope>
    <source>
        <strain evidence="2 3">UCC118</strain>
    </source>
</reference>
<feature type="compositionally biased region" description="Basic and acidic residues" evidence="1">
    <location>
        <begin position="55"/>
        <end position="68"/>
    </location>
</feature>